<dbReference type="GO" id="GO:0051731">
    <property type="term" value="F:polynucleotide 5'-hydroxyl-kinase activity"/>
    <property type="evidence" value="ECO:0007669"/>
    <property type="project" value="InterPro"/>
</dbReference>
<dbReference type="FunFam" id="2.60.120.1030:FF:000005">
    <property type="entry name" value="mRNA cleavage and polyadenylation factor CLP1"/>
    <property type="match status" value="1"/>
</dbReference>
<feature type="domain" description="Clp1 N-terminal" evidence="12">
    <location>
        <begin position="23"/>
        <end position="127"/>
    </location>
</feature>
<dbReference type="Gene3D" id="2.60.120.1030">
    <property type="entry name" value="Clp1, DNA binding domain"/>
    <property type="match status" value="1"/>
</dbReference>
<comment type="subcellular location">
    <subcellularLocation>
        <location evidence="2 9">Nucleus</location>
    </subcellularLocation>
</comment>
<feature type="region of interest" description="Disordered" evidence="10">
    <location>
        <begin position="132"/>
        <end position="165"/>
    </location>
</feature>
<name>A0AAE0J9P3_9PEZI</name>
<evidence type="ECO:0000313" key="15">
    <source>
        <dbReference type="Proteomes" id="UP001278500"/>
    </source>
</evidence>
<dbReference type="InterPro" id="IPR028606">
    <property type="entry name" value="Clp1"/>
</dbReference>
<dbReference type="InterPro" id="IPR038239">
    <property type="entry name" value="Clp1_N_sf"/>
</dbReference>
<dbReference type="PANTHER" id="PTHR12755">
    <property type="entry name" value="CLEAVAGE/POLYADENYLATION FACTOR IA SUBUNIT CLP1P"/>
    <property type="match status" value="1"/>
</dbReference>
<evidence type="ECO:0000259" key="12">
    <source>
        <dbReference type="Pfam" id="PF16573"/>
    </source>
</evidence>
<dbReference type="InterPro" id="IPR038238">
    <property type="entry name" value="Clp1_C_sf"/>
</dbReference>
<dbReference type="GO" id="GO:0006388">
    <property type="term" value="P:tRNA splicing, via endonucleolytic cleavage and ligation"/>
    <property type="evidence" value="ECO:0007669"/>
    <property type="project" value="TreeGrafter"/>
</dbReference>
<dbReference type="Gene3D" id="2.40.30.330">
    <property type="entry name" value="Pre-mRNA cleavage complex subunit Clp1, C-terminal domain"/>
    <property type="match status" value="1"/>
</dbReference>
<dbReference type="Pfam" id="PF06807">
    <property type="entry name" value="Clp1"/>
    <property type="match status" value="1"/>
</dbReference>
<feature type="compositionally biased region" description="Low complexity" evidence="10">
    <location>
        <begin position="132"/>
        <end position="161"/>
    </location>
</feature>
<dbReference type="Proteomes" id="UP001278500">
    <property type="component" value="Unassembled WGS sequence"/>
</dbReference>
<feature type="domain" description="Clp1 C-terminal" evidence="11">
    <location>
        <begin position="388"/>
        <end position="487"/>
    </location>
</feature>
<sequence>MSIPGLGQIAPQAPTSTQRTINLRPFGEWRFSIPHQHSTFSSNSSAAGVTVRLVAGTAERDGTELAPNCVYTFLPGTKSKLFTDQGCTLEINNTGGYPLEDRVVEYPSPEQSPMLSYLNLHFGLQDHERAAAAHAQLHPTHHLQQQQQQQGRGAGAGATRPKPGPRVLVCGPRCVGKTSLVKLLAALATRMGSQPLVANLNPTDGLLCLPGTLGAAVFGTLMDVEEPAGGFGVTNTPISGPSAVPVKNPLTFYFGREKVEDDVDMWRQMTERLAVLVKRKFERNRDVRVAGLLVDTAPVEAGDKEGQELLGWAVRQFDANYVVVLGSEQLKTELGQQFASEKTSFGEPITVLGLDKSDGAVQIDKGWRQKSTETAIKEYFFGGIKARLSPFTQSASFDELVVFKAPEEPYEGAPVLERVEITPEMAHWTLAVMIASVTDSPQAIRFSSVLGFIVIADVDQERRRVKFLSPVSGRLGNHPLIWGRWPEPYLNLLA</sequence>
<comment type="function">
    <text evidence="1">Polynucleotide 5'-kinase involved in rRNA processing.</text>
</comment>
<dbReference type="AlphaFoldDB" id="A0AAE0J9P3"/>
<comment type="caution">
    <text evidence="14">The sequence shown here is derived from an EMBL/GenBank/DDBJ whole genome shotgun (WGS) entry which is preliminary data.</text>
</comment>
<dbReference type="Gene3D" id="3.40.50.300">
    <property type="entry name" value="P-loop containing nucleotide triphosphate hydrolases"/>
    <property type="match status" value="1"/>
</dbReference>
<dbReference type="PANTHER" id="PTHR12755:SF6">
    <property type="entry name" value="POLYRIBONUCLEOTIDE 5'-HYDROXYL-KINASE CLP1"/>
    <property type="match status" value="1"/>
</dbReference>
<keyword evidence="15" id="KW-1185">Reference proteome</keyword>
<evidence type="ECO:0000313" key="14">
    <source>
        <dbReference type="EMBL" id="KAK3339495.1"/>
    </source>
</evidence>
<dbReference type="InterPro" id="IPR032324">
    <property type="entry name" value="Clp1_N"/>
</dbReference>
<evidence type="ECO:0000256" key="10">
    <source>
        <dbReference type="SAM" id="MobiDB-lite"/>
    </source>
</evidence>
<organism evidence="14 15">
    <name type="scientific">Neurospora tetraspora</name>
    <dbReference type="NCBI Taxonomy" id="94610"/>
    <lineage>
        <taxon>Eukaryota</taxon>
        <taxon>Fungi</taxon>
        <taxon>Dikarya</taxon>
        <taxon>Ascomycota</taxon>
        <taxon>Pezizomycotina</taxon>
        <taxon>Sordariomycetes</taxon>
        <taxon>Sordariomycetidae</taxon>
        <taxon>Sordariales</taxon>
        <taxon>Sordariaceae</taxon>
        <taxon>Neurospora</taxon>
    </lineage>
</organism>
<evidence type="ECO:0000256" key="6">
    <source>
        <dbReference type="ARBA" id="ARBA00022741"/>
    </source>
</evidence>
<keyword evidence="6 9" id="KW-0547">Nucleotide-binding</keyword>
<evidence type="ECO:0000256" key="5">
    <source>
        <dbReference type="ARBA" id="ARBA00022664"/>
    </source>
</evidence>
<accession>A0AAE0J9P3</accession>
<evidence type="ECO:0000259" key="13">
    <source>
        <dbReference type="Pfam" id="PF16575"/>
    </source>
</evidence>
<feature type="domain" description="Clp1 P-loop" evidence="13">
    <location>
        <begin position="171"/>
        <end position="381"/>
    </location>
</feature>
<proteinExistence type="inferred from homology"/>
<evidence type="ECO:0000256" key="2">
    <source>
        <dbReference type="ARBA" id="ARBA00004123"/>
    </source>
</evidence>
<dbReference type="GO" id="GO:0005849">
    <property type="term" value="C:mRNA cleavage factor complex"/>
    <property type="evidence" value="ECO:0007669"/>
    <property type="project" value="UniProtKB-UniRule"/>
</dbReference>
<comment type="subunit">
    <text evidence="9">Component of a pre-mRNA cleavage factor complex. Interacts directly with PCF11.</text>
</comment>
<feature type="binding site" evidence="9">
    <location>
        <position position="28"/>
    </location>
    <ligand>
        <name>ATP</name>
        <dbReference type="ChEBI" id="CHEBI:30616"/>
    </ligand>
</feature>
<keyword evidence="5 9" id="KW-0507">mRNA processing</keyword>
<dbReference type="Pfam" id="PF16575">
    <property type="entry name" value="CLP1_P"/>
    <property type="match status" value="1"/>
</dbReference>
<dbReference type="SUPFAM" id="SSF52540">
    <property type="entry name" value="P-loop containing nucleoside triphosphate hydrolases"/>
    <property type="match status" value="1"/>
</dbReference>
<evidence type="ECO:0000256" key="4">
    <source>
        <dbReference type="ARBA" id="ARBA00019824"/>
    </source>
</evidence>
<dbReference type="GO" id="GO:0031124">
    <property type="term" value="P:mRNA 3'-end processing"/>
    <property type="evidence" value="ECO:0007669"/>
    <property type="project" value="UniProtKB-UniRule"/>
</dbReference>
<dbReference type="Pfam" id="PF16573">
    <property type="entry name" value="CLP1_N"/>
    <property type="match status" value="1"/>
</dbReference>
<reference evidence="14" key="1">
    <citation type="journal article" date="2023" name="Mol. Phylogenet. Evol.">
        <title>Genome-scale phylogeny and comparative genomics of the fungal order Sordariales.</title>
        <authorList>
            <person name="Hensen N."/>
            <person name="Bonometti L."/>
            <person name="Westerberg I."/>
            <person name="Brannstrom I.O."/>
            <person name="Guillou S."/>
            <person name="Cros-Aarteil S."/>
            <person name="Calhoun S."/>
            <person name="Haridas S."/>
            <person name="Kuo A."/>
            <person name="Mondo S."/>
            <person name="Pangilinan J."/>
            <person name="Riley R."/>
            <person name="LaButti K."/>
            <person name="Andreopoulos B."/>
            <person name="Lipzen A."/>
            <person name="Chen C."/>
            <person name="Yan M."/>
            <person name="Daum C."/>
            <person name="Ng V."/>
            <person name="Clum A."/>
            <person name="Steindorff A."/>
            <person name="Ohm R.A."/>
            <person name="Martin F."/>
            <person name="Silar P."/>
            <person name="Natvig D.O."/>
            <person name="Lalanne C."/>
            <person name="Gautier V."/>
            <person name="Ament-Velasquez S.L."/>
            <person name="Kruys A."/>
            <person name="Hutchinson M.I."/>
            <person name="Powell A.J."/>
            <person name="Barry K."/>
            <person name="Miller A.N."/>
            <person name="Grigoriev I.V."/>
            <person name="Debuchy R."/>
            <person name="Gladieux P."/>
            <person name="Hiltunen Thoren M."/>
            <person name="Johannesson H."/>
        </authorList>
    </citation>
    <scope>NUCLEOTIDE SEQUENCE</scope>
    <source>
        <strain evidence="14">CBS 560.94</strain>
    </source>
</reference>
<dbReference type="InterPro" id="IPR032319">
    <property type="entry name" value="CLP1_P"/>
</dbReference>
<protein>
    <recommendedName>
        <fullName evidence="4">Polynucleotide 5'-hydroxyl-kinase GRC3</fullName>
    </recommendedName>
    <alternativeName>
        <fullName evidence="3">Polynucleotide 5'-hydroxyl-kinase grc3</fullName>
    </alternativeName>
</protein>
<comment type="function">
    <text evidence="9">Required for endonucleolytic cleavage during polyadenylation-dependent pre-mRNA 3'-end formation.</text>
</comment>
<evidence type="ECO:0000256" key="7">
    <source>
        <dbReference type="ARBA" id="ARBA00022840"/>
    </source>
</evidence>
<comment type="similarity">
    <text evidence="9">Belongs to the Clp1 family. Clp1 subfamily.</text>
</comment>
<reference evidence="14" key="2">
    <citation type="submission" date="2023-06" db="EMBL/GenBank/DDBJ databases">
        <authorList>
            <consortium name="Lawrence Berkeley National Laboratory"/>
            <person name="Haridas S."/>
            <person name="Hensen N."/>
            <person name="Bonometti L."/>
            <person name="Westerberg I."/>
            <person name="Brannstrom I.O."/>
            <person name="Guillou S."/>
            <person name="Cros-Aarteil S."/>
            <person name="Calhoun S."/>
            <person name="Kuo A."/>
            <person name="Mondo S."/>
            <person name="Pangilinan J."/>
            <person name="Riley R."/>
            <person name="Labutti K."/>
            <person name="Andreopoulos B."/>
            <person name="Lipzen A."/>
            <person name="Chen C."/>
            <person name="Yanf M."/>
            <person name="Daum C."/>
            <person name="Ng V."/>
            <person name="Clum A."/>
            <person name="Steindorff A."/>
            <person name="Ohm R."/>
            <person name="Martin F."/>
            <person name="Silar P."/>
            <person name="Natvig D."/>
            <person name="Lalanne C."/>
            <person name="Gautier V."/>
            <person name="Ament-Velasquez S.L."/>
            <person name="Kruys A."/>
            <person name="Hutchinson M.I."/>
            <person name="Powell A.J."/>
            <person name="Barry K."/>
            <person name="Miller A.N."/>
            <person name="Grigoriev I.V."/>
            <person name="Debuchy R."/>
            <person name="Gladieux P."/>
            <person name="Thoren M.H."/>
            <person name="Johannesson H."/>
        </authorList>
    </citation>
    <scope>NUCLEOTIDE SEQUENCE</scope>
    <source>
        <strain evidence="14">CBS 560.94</strain>
    </source>
</reference>
<gene>
    <name evidence="9" type="primary">CLP1</name>
    <name evidence="14" type="ORF">B0H65DRAFT_531780</name>
</gene>
<dbReference type="EMBL" id="JAUEPP010000007">
    <property type="protein sequence ID" value="KAK3339495.1"/>
    <property type="molecule type" value="Genomic_DNA"/>
</dbReference>
<feature type="binding site" evidence="9">
    <location>
        <position position="78"/>
    </location>
    <ligand>
        <name>ATP</name>
        <dbReference type="ChEBI" id="CHEBI:30616"/>
    </ligand>
</feature>
<feature type="binding site" evidence="9">
    <location>
        <begin position="174"/>
        <end position="179"/>
    </location>
    <ligand>
        <name>ATP</name>
        <dbReference type="ChEBI" id="CHEBI:30616"/>
    </ligand>
</feature>
<dbReference type="InterPro" id="IPR027417">
    <property type="entry name" value="P-loop_NTPase"/>
</dbReference>
<keyword evidence="7 9" id="KW-0067">ATP-binding</keyword>
<evidence type="ECO:0000256" key="9">
    <source>
        <dbReference type="HAMAP-Rule" id="MF_03035"/>
    </source>
</evidence>
<evidence type="ECO:0000256" key="1">
    <source>
        <dbReference type="ARBA" id="ARBA00003798"/>
    </source>
</evidence>
<keyword evidence="8 9" id="KW-0539">Nucleus</keyword>
<evidence type="ECO:0000256" key="3">
    <source>
        <dbReference type="ARBA" id="ARBA00018706"/>
    </source>
</evidence>
<dbReference type="InterPro" id="IPR010655">
    <property type="entry name" value="Clp1_C"/>
</dbReference>
<evidence type="ECO:0000259" key="11">
    <source>
        <dbReference type="Pfam" id="PF06807"/>
    </source>
</evidence>
<evidence type="ECO:0000256" key="8">
    <source>
        <dbReference type="ARBA" id="ARBA00023242"/>
    </source>
</evidence>
<dbReference type="InterPro" id="IPR045116">
    <property type="entry name" value="Clp1/Grc3"/>
</dbReference>
<dbReference type="GO" id="GO:0005524">
    <property type="term" value="F:ATP binding"/>
    <property type="evidence" value="ECO:0007669"/>
    <property type="project" value="UniProtKB-UniRule"/>
</dbReference>
<dbReference type="HAMAP" id="MF_03035">
    <property type="entry name" value="Clp1"/>
    <property type="match status" value="1"/>
</dbReference>